<evidence type="ECO:0000256" key="7">
    <source>
        <dbReference type="ARBA" id="ARBA00022908"/>
    </source>
</evidence>
<dbReference type="PATRIC" id="fig|1423747.3.peg.298"/>
<keyword evidence="10 11" id="KW-0131">Cell cycle</keyword>
<dbReference type="InterPro" id="IPR023009">
    <property type="entry name" value="Tyrosine_recombinase_XerC/XerD"/>
</dbReference>
<dbReference type="Gene3D" id="1.10.443.10">
    <property type="entry name" value="Intergrase catalytic core"/>
    <property type="match status" value="1"/>
</dbReference>
<dbReference type="InterPro" id="IPR010998">
    <property type="entry name" value="Integrase_recombinase_N"/>
</dbReference>
<protein>
    <recommendedName>
        <fullName evidence="3 11">Tyrosine recombinase XerD</fullName>
    </recommendedName>
</protein>
<dbReference type="InterPro" id="IPR013762">
    <property type="entry name" value="Integrase-like_cat_sf"/>
</dbReference>
<keyword evidence="8 11" id="KW-0238">DNA-binding</keyword>
<dbReference type="InterPro" id="IPR004107">
    <property type="entry name" value="Integrase_SAM-like_N"/>
</dbReference>
<evidence type="ECO:0000256" key="8">
    <source>
        <dbReference type="ARBA" id="ARBA00023125"/>
    </source>
</evidence>
<feature type="active site" evidence="11">
    <location>
        <position position="240"/>
    </location>
</feature>
<dbReference type="GO" id="GO:0006313">
    <property type="term" value="P:DNA transposition"/>
    <property type="evidence" value="ECO:0007669"/>
    <property type="project" value="UniProtKB-UniRule"/>
</dbReference>
<evidence type="ECO:0000256" key="11">
    <source>
        <dbReference type="HAMAP-Rule" id="MF_01807"/>
    </source>
</evidence>
<comment type="subunit">
    <text evidence="11">Forms a cyclic heterotetrameric complex composed of two molecules of XerC and two molecules of XerD.</text>
</comment>
<comment type="caution">
    <text evidence="14">The sequence shown here is derived from an EMBL/GenBank/DDBJ whole genome shotgun (WGS) entry which is preliminary data.</text>
</comment>
<feature type="domain" description="Core-binding (CB)" evidence="13">
    <location>
        <begin position="1"/>
        <end position="84"/>
    </location>
</feature>
<feature type="active site" description="O-(3'-phospho-DNA)-tyrosine intermediate" evidence="11">
    <location>
        <position position="275"/>
    </location>
</feature>
<keyword evidence="7 11" id="KW-0229">DNA integration</keyword>
<dbReference type="HAMAP" id="MF_01807">
    <property type="entry name" value="Recomb_XerD"/>
    <property type="match status" value="1"/>
</dbReference>
<dbReference type="NCBIfam" id="NF001399">
    <property type="entry name" value="PRK00283.1"/>
    <property type="match status" value="1"/>
</dbReference>
<evidence type="ECO:0000256" key="1">
    <source>
        <dbReference type="ARBA" id="ARBA00004496"/>
    </source>
</evidence>
<comment type="similarity">
    <text evidence="2 11">Belongs to the 'phage' integrase family. XerD subfamily.</text>
</comment>
<reference evidence="14 15" key="1">
    <citation type="journal article" date="2015" name="Genome Announc.">
        <title>Expanding the biotechnology potential of lactobacilli through comparative genomics of 213 strains and associated genera.</title>
        <authorList>
            <person name="Sun Z."/>
            <person name="Harris H.M."/>
            <person name="McCann A."/>
            <person name="Guo C."/>
            <person name="Argimon S."/>
            <person name="Zhang W."/>
            <person name="Yang X."/>
            <person name="Jeffery I.B."/>
            <person name="Cooney J.C."/>
            <person name="Kagawa T.F."/>
            <person name="Liu W."/>
            <person name="Song Y."/>
            <person name="Salvetti E."/>
            <person name="Wrobel A."/>
            <person name="Rasinkangas P."/>
            <person name="Parkhill J."/>
            <person name="Rea M.C."/>
            <person name="O'Sullivan O."/>
            <person name="Ritari J."/>
            <person name="Douillard F.P."/>
            <person name="Paul Ross R."/>
            <person name="Yang R."/>
            <person name="Briner A.E."/>
            <person name="Felis G.E."/>
            <person name="de Vos W.M."/>
            <person name="Barrangou R."/>
            <person name="Klaenhammer T.R."/>
            <person name="Caufield P.W."/>
            <person name="Cui Y."/>
            <person name="Zhang H."/>
            <person name="O'Toole P.W."/>
        </authorList>
    </citation>
    <scope>NUCLEOTIDE SEQUENCE [LARGE SCALE GENOMIC DNA]</scope>
    <source>
        <strain evidence="14 15">DSM 14340</strain>
    </source>
</reference>
<feature type="active site" evidence="11">
    <location>
        <position position="169"/>
    </location>
</feature>
<evidence type="ECO:0000256" key="6">
    <source>
        <dbReference type="ARBA" id="ARBA00022829"/>
    </source>
</evidence>
<dbReference type="PROSITE" id="PS51900">
    <property type="entry name" value="CB"/>
    <property type="match status" value="1"/>
</dbReference>
<dbReference type="NCBIfam" id="NF040815">
    <property type="entry name" value="recomb_XerA_Arch"/>
    <property type="match status" value="1"/>
</dbReference>
<dbReference type="Pfam" id="PF00589">
    <property type="entry name" value="Phage_integrase"/>
    <property type="match status" value="1"/>
</dbReference>
<dbReference type="InterPro" id="IPR002104">
    <property type="entry name" value="Integrase_catalytic"/>
</dbReference>
<evidence type="ECO:0000256" key="3">
    <source>
        <dbReference type="ARBA" id="ARBA00015810"/>
    </source>
</evidence>
<evidence type="ECO:0000313" key="15">
    <source>
        <dbReference type="Proteomes" id="UP000051264"/>
    </source>
</evidence>
<dbReference type="Pfam" id="PF02899">
    <property type="entry name" value="Phage_int_SAM_1"/>
    <property type="match status" value="1"/>
</dbReference>
<dbReference type="GO" id="GO:0051301">
    <property type="term" value="P:cell division"/>
    <property type="evidence" value="ECO:0007669"/>
    <property type="project" value="UniProtKB-KW"/>
</dbReference>
<evidence type="ECO:0000256" key="9">
    <source>
        <dbReference type="ARBA" id="ARBA00023172"/>
    </source>
</evidence>
<feature type="active site" evidence="11">
    <location>
        <position position="145"/>
    </location>
</feature>
<keyword evidence="4 11" id="KW-0963">Cytoplasm</keyword>
<dbReference type="CDD" id="cd00798">
    <property type="entry name" value="INT_XerDC_C"/>
    <property type="match status" value="1"/>
</dbReference>
<evidence type="ECO:0000256" key="2">
    <source>
        <dbReference type="ARBA" id="ARBA00010450"/>
    </source>
</evidence>
<feature type="domain" description="Tyr recombinase" evidence="12">
    <location>
        <begin position="105"/>
        <end position="288"/>
    </location>
</feature>
<feature type="active site" evidence="11">
    <location>
        <position position="266"/>
    </location>
</feature>
<keyword evidence="9 11" id="KW-0233">DNA recombination</keyword>
<feature type="active site" evidence="11">
    <location>
        <position position="243"/>
    </location>
</feature>
<dbReference type="PANTHER" id="PTHR30349">
    <property type="entry name" value="PHAGE INTEGRASE-RELATED"/>
    <property type="match status" value="1"/>
</dbReference>
<dbReference type="Proteomes" id="UP000051264">
    <property type="component" value="Unassembled WGS sequence"/>
</dbReference>
<dbReference type="EMBL" id="AZEX01000070">
    <property type="protein sequence ID" value="KRL58421.1"/>
    <property type="molecule type" value="Genomic_DNA"/>
</dbReference>
<name>A0A0R1RWP7_9LACO</name>
<organism evidence="14 15">
    <name type="scientific">Latilactobacillus fuchuensis DSM 14340 = JCM 11249</name>
    <dbReference type="NCBI Taxonomy" id="1423747"/>
    <lineage>
        <taxon>Bacteria</taxon>
        <taxon>Bacillati</taxon>
        <taxon>Bacillota</taxon>
        <taxon>Bacilli</taxon>
        <taxon>Lactobacillales</taxon>
        <taxon>Lactobacillaceae</taxon>
        <taxon>Latilactobacillus</taxon>
    </lineage>
</organism>
<evidence type="ECO:0000256" key="4">
    <source>
        <dbReference type="ARBA" id="ARBA00022490"/>
    </source>
</evidence>
<dbReference type="InterPro" id="IPR011932">
    <property type="entry name" value="Recomb_XerD"/>
</dbReference>
<dbReference type="Gene3D" id="1.10.150.130">
    <property type="match status" value="1"/>
</dbReference>
<dbReference type="InterPro" id="IPR050090">
    <property type="entry name" value="Tyrosine_recombinase_XerCD"/>
</dbReference>
<dbReference type="PROSITE" id="PS51898">
    <property type="entry name" value="TYR_RECOMBINASE"/>
    <property type="match status" value="1"/>
</dbReference>
<dbReference type="GO" id="GO:0003677">
    <property type="term" value="F:DNA binding"/>
    <property type="evidence" value="ECO:0007669"/>
    <property type="project" value="UniProtKB-UniRule"/>
</dbReference>
<dbReference type="STRING" id="1423747.FC69_GL000291"/>
<evidence type="ECO:0000259" key="13">
    <source>
        <dbReference type="PROSITE" id="PS51900"/>
    </source>
</evidence>
<sequence>MQTLIEDYLHYLKIERGLSDNTRSSYRQDLFQFTAYLEQQQLTGFTQDHFVIINYLQVQTDAHKAQSSITRSISTLRKFYQYLLREKQIEINPMLQIDSPKQGRHLPAVLSSSEIERLLQTPDTAKPLGLRDRAILEVLYATGLRVSELIHLKLADLHLSLGLIQTIGKGNKERIIPIGDVAVDWVNQYLDRSRPKLTKGQSNPYLFVNFHGNGLTRQGIWKNLKMYVKLAGIEKDVTPHTLRHSFATVLLENGADLRIVQELLGHSDISTTQIYTHISKKHLTEVYQRSHPRD</sequence>
<keyword evidence="5 11" id="KW-0132">Cell division</keyword>
<dbReference type="RefSeq" id="WP_025082351.1">
    <property type="nucleotide sequence ID" value="NZ_AZEX01000070.1"/>
</dbReference>
<dbReference type="AlphaFoldDB" id="A0A0R1RWP7"/>
<gene>
    <name evidence="11" type="primary">xerD</name>
    <name evidence="14" type="ORF">FC69_GL000291</name>
</gene>
<dbReference type="InterPro" id="IPR044068">
    <property type="entry name" value="CB"/>
</dbReference>
<dbReference type="GO" id="GO:0009037">
    <property type="term" value="F:tyrosine-based site-specific recombinase activity"/>
    <property type="evidence" value="ECO:0007669"/>
    <property type="project" value="UniProtKB-UniRule"/>
</dbReference>
<dbReference type="PANTHER" id="PTHR30349:SF81">
    <property type="entry name" value="TYROSINE RECOMBINASE XERC"/>
    <property type="match status" value="1"/>
</dbReference>
<comment type="function">
    <text evidence="11">Site-specific tyrosine recombinase, which acts by catalyzing the cutting and rejoining of the recombining DNA molecules. The XerC-XerD complex is essential to convert dimers of the bacterial chromosome into monomers to permit their segregation at cell division. It also contributes to the segregational stability of plasmids.</text>
</comment>
<accession>A0A0R1RWP7</accession>
<dbReference type="HAMAP" id="MF_01808">
    <property type="entry name" value="Recomb_XerC_XerD"/>
    <property type="match status" value="1"/>
</dbReference>
<dbReference type="InterPro" id="IPR011010">
    <property type="entry name" value="DNA_brk_join_enz"/>
</dbReference>
<dbReference type="GO" id="GO:0007059">
    <property type="term" value="P:chromosome segregation"/>
    <property type="evidence" value="ECO:0007669"/>
    <property type="project" value="UniProtKB-UniRule"/>
</dbReference>
<dbReference type="eggNOG" id="COG4974">
    <property type="taxonomic scope" value="Bacteria"/>
</dbReference>
<dbReference type="NCBIfam" id="TIGR02225">
    <property type="entry name" value="recomb_XerD"/>
    <property type="match status" value="1"/>
</dbReference>
<evidence type="ECO:0000256" key="5">
    <source>
        <dbReference type="ARBA" id="ARBA00022618"/>
    </source>
</evidence>
<dbReference type="OrthoDB" id="9801717at2"/>
<evidence type="ECO:0000313" key="14">
    <source>
        <dbReference type="EMBL" id="KRL58421.1"/>
    </source>
</evidence>
<keyword evidence="6 11" id="KW-0159">Chromosome partition</keyword>
<proteinExistence type="inferred from homology"/>
<dbReference type="SUPFAM" id="SSF56349">
    <property type="entry name" value="DNA breaking-rejoining enzymes"/>
    <property type="match status" value="1"/>
</dbReference>
<evidence type="ECO:0000259" key="12">
    <source>
        <dbReference type="PROSITE" id="PS51898"/>
    </source>
</evidence>
<dbReference type="GO" id="GO:0005737">
    <property type="term" value="C:cytoplasm"/>
    <property type="evidence" value="ECO:0007669"/>
    <property type="project" value="UniProtKB-SubCell"/>
</dbReference>
<evidence type="ECO:0000256" key="10">
    <source>
        <dbReference type="ARBA" id="ARBA00023306"/>
    </source>
</evidence>
<comment type="subcellular location">
    <subcellularLocation>
        <location evidence="1 11">Cytoplasm</location>
    </subcellularLocation>
</comment>